<dbReference type="EMBL" id="QKOE01000002">
    <property type="protein sequence ID" value="PZA17823.1"/>
    <property type="molecule type" value="Genomic_DNA"/>
</dbReference>
<dbReference type="InterPro" id="IPR009057">
    <property type="entry name" value="Homeodomain-like_sf"/>
</dbReference>
<dbReference type="Gene3D" id="1.10.10.60">
    <property type="entry name" value="Homeodomain-like"/>
    <property type="match status" value="1"/>
</dbReference>
<evidence type="ECO:0000256" key="5">
    <source>
        <dbReference type="ARBA" id="ARBA00023163"/>
    </source>
</evidence>
<dbReference type="InterPro" id="IPR002197">
    <property type="entry name" value="HTH_Fis"/>
</dbReference>
<dbReference type="GO" id="GO:0043565">
    <property type="term" value="F:sequence-specific DNA binding"/>
    <property type="evidence" value="ECO:0007669"/>
    <property type="project" value="InterPro"/>
</dbReference>
<gene>
    <name evidence="7" type="ORF">DNK49_04685</name>
</gene>
<dbReference type="InterPro" id="IPR025662">
    <property type="entry name" value="Sigma_54_int_dom_ATP-bd_1"/>
</dbReference>
<dbReference type="AlphaFoldDB" id="A0A323V168"/>
<dbReference type="SUPFAM" id="SSF46689">
    <property type="entry name" value="Homeodomain-like"/>
    <property type="match status" value="1"/>
</dbReference>
<dbReference type="RefSeq" id="WP_110523167.1">
    <property type="nucleotide sequence ID" value="NZ_QKOE01000002.1"/>
</dbReference>
<dbReference type="Pfam" id="PF02954">
    <property type="entry name" value="HTH_8"/>
    <property type="match status" value="1"/>
</dbReference>
<proteinExistence type="predicted"/>
<dbReference type="PROSITE" id="PS50045">
    <property type="entry name" value="SIGMA54_INTERACT_4"/>
    <property type="match status" value="1"/>
</dbReference>
<dbReference type="PROSITE" id="PS00675">
    <property type="entry name" value="SIGMA54_INTERACT_1"/>
    <property type="match status" value="1"/>
</dbReference>
<dbReference type="Gene3D" id="3.30.450.40">
    <property type="match status" value="1"/>
</dbReference>
<dbReference type="SMART" id="SM00382">
    <property type="entry name" value="AAA"/>
    <property type="match status" value="1"/>
</dbReference>
<dbReference type="SUPFAM" id="SSF52540">
    <property type="entry name" value="P-loop containing nucleoside triphosphate hydrolases"/>
    <property type="match status" value="1"/>
</dbReference>
<dbReference type="CDD" id="cd00009">
    <property type="entry name" value="AAA"/>
    <property type="match status" value="1"/>
</dbReference>
<keyword evidence="4" id="KW-0238">DNA-binding</keyword>
<dbReference type="Pfam" id="PF01590">
    <property type="entry name" value="GAF"/>
    <property type="match status" value="1"/>
</dbReference>
<keyword evidence="8" id="KW-1185">Reference proteome</keyword>
<sequence>MRPVRTEFDRKVLHARQLLREARDIPPSLVADDVQRSWSRSIRHGLSERDRVLFNPVSAAQLRRINEVHRTLLGHAEPEMERLFSALDNAHWVLACLEVGGNIIKTLGGQSAELRDIATVLRPGLNLSERVAGTNAPGFALEERRAIAVRGSEHFLEEAQMCACAAVPIFEPSGALAGVLNASRHHRSASIGIMEPLALAARAVENRMVAALSAPLRLRLHYSAELVNSPMCGLLAVSRDGQILGANPLARQLLELDTLIESDPCMETVFQQKVGLLLDTLRRHGSTPTPIHCHNGVRIHACLADAAPTRAVSVAPAASYDVARTSMSPMLLDPELVQRVRQVERAFARDIPVLINGETGTGKEVLARHLHEVGPRASGPFVAINCSAIPASLIESELFGYDGGAFTGARRGGMAGRFEQANGGTLFLDEIGDMPLELQARLLRVLQERTLTRLGSARSIALNCSVICATHRDLVQRVASGEFREDLYYRINGLRITLPALRQRSDLDDLIDHFLAQEMASAVPPLTLAARHCLYRHNWPGNIRELQQVLRLGVALAEGDSIDLIHLPTELTAAPPALPPDPADMQTHCPDGKATLRQAEAEVVRSAFLRNDRNVSATARNLGIARATLYRKLRNYGLLTGEG</sequence>
<dbReference type="InterPro" id="IPR058031">
    <property type="entry name" value="AAA_lid_NorR"/>
</dbReference>
<keyword evidence="5" id="KW-0804">Transcription</keyword>
<dbReference type="FunFam" id="3.40.50.300:FF:000006">
    <property type="entry name" value="DNA-binding transcriptional regulator NtrC"/>
    <property type="match status" value="1"/>
</dbReference>
<organism evidence="7 8">
    <name type="scientific">Parazoarcus communis SWub3 = DSM 12120</name>
    <dbReference type="NCBI Taxonomy" id="1121029"/>
    <lineage>
        <taxon>Bacteria</taxon>
        <taxon>Pseudomonadati</taxon>
        <taxon>Pseudomonadota</taxon>
        <taxon>Betaproteobacteria</taxon>
        <taxon>Rhodocyclales</taxon>
        <taxon>Zoogloeaceae</taxon>
        <taxon>Parazoarcus</taxon>
    </lineage>
</organism>
<dbReference type="PANTHER" id="PTHR32071:SF77">
    <property type="entry name" value="TRANSCRIPTIONAL REGULATORY PROTEIN"/>
    <property type="match status" value="1"/>
</dbReference>
<dbReference type="InterPro" id="IPR025943">
    <property type="entry name" value="Sigma_54_int_dom_ATP-bd_2"/>
</dbReference>
<dbReference type="GO" id="GO:0006355">
    <property type="term" value="P:regulation of DNA-templated transcription"/>
    <property type="evidence" value="ECO:0007669"/>
    <property type="project" value="InterPro"/>
</dbReference>
<reference evidence="7 8" key="1">
    <citation type="submission" date="2018-06" db="EMBL/GenBank/DDBJ databases">
        <title>Azoarcus communis strain SWub3 genome.</title>
        <authorList>
            <person name="Zorraquino Salvo V."/>
            <person name="Toubiana D."/>
            <person name="Blumwald E."/>
        </authorList>
    </citation>
    <scope>NUCLEOTIDE SEQUENCE [LARGE SCALE GENOMIC DNA]</scope>
    <source>
        <strain evidence="7 8">SWub3</strain>
    </source>
</reference>
<dbReference type="OrthoDB" id="9761705at2"/>
<dbReference type="InterPro" id="IPR027417">
    <property type="entry name" value="P-loop_NTPase"/>
</dbReference>
<dbReference type="InterPro" id="IPR002078">
    <property type="entry name" value="Sigma_54_int"/>
</dbReference>
<evidence type="ECO:0000259" key="6">
    <source>
        <dbReference type="PROSITE" id="PS50045"/>
    </source>
</evidence>
<dbReference type="Proteomes" id="UP000248259">
    <property type="component" value="Unassembled WGS sequence"/>
</dbReference>
<keyword evidence="2" id="KW-0067">ATP-binding</keyword>
<evidence type="ECO:0000313" key="8">
    <source>
        <dbReference type="Proteomes" id="UP000248259"/>
    </source>
</evidence>
<dbReference type="InterPro" id="IPR003018">
    <property type="entry name" value="GAF"/>
</dbReference>
<dbReference type="PROSITE" id="PS00676">
    <property type="entry name" value="SIGMA54_INTERACT_2"/>
    <property type="match status" value="1"/>
</dbReference>
<dbReference type="Pfam" id="PF00158">
    <property type="entry name" value="Sigma54_activat"/>
    <property type="match status" value="1"/>
</dbReference>
<dbReference type="PANTHER" id="PTHR32071">
    <property type="entry name" value="TRANSCRIPTIONAL REGULATORY PROTEIN"/>
    <property type="match status" value="1"/>
</dbReference>
<feature type="domain" description="Sigma-54 factor interaction" evidence="6">
    <location>
        <begin position="335"/>
        <end position="555"/>
    </location>
</feature>
<protein>
    <submittedName>
        <fullName evidence="7">Sigma-54-dependent Fis family transcriptional regulator</fullName>
    </submittedName>
</protein>
<dbReference type="Gene3D" id="1.10.8.60">
    <property type="match status" value="1"/>
</dbReference>
<dbReference type="InterPro" id="IPR029016">
    <property type="entry name" value="GAF-like_dom_sf"/>
</dbReference>
<evidence type="ECO:0000313" key="7">
    <source>
        <dbReference type="EMBL" id="PZA17823.1"/>
    </source>
</evidence>
<comment type="caution">
    <text evidence="7">The sequence shown here is derived from an EMBL/GenBank/DDBJ whole genome shotgun (WGS) entry which is preliminary data.</text>
</comment>
<evidence type="ECO:0000256" key="4">
    <source>
        <dbReference type="ARBA" id="ARBA00023125"/>
    </source>
</evidence>
<name>A0A323V168_9RHOO</name>
<dbReference type="GO" id="GO:0005524">
    <property type="term" value="F:ATP binding"/>
    <property type="evidence" value="ECO:0007669"/>
    <property type="project" value="UniProtKB-KW"/>
</dbReference>
<dbReference type="Gene3D" id="3.40.50.300">
    <property type="entry name" value="P-loop containing nucleotide triphosphate hydrolases"/>
    <property type="match status" value="1"/>
</dbReference>
<keyword evidence="3" id="KW-0805">Transcription regulation</keyword>
<keyword evidence="1" id="KW-0547">Nucleotide-binding</keyword>
<evidence type="ECO:0000256" key="2">
    <source>
        <dbReference type="ARBA" id="ARBA00022840"/>
    </source>
</evidence>
<accession>A0A323V168</accession>
<evidence type="ECO:0000256" key="3">
    <source>
        <dbReference type="ARBA" id="ARBA00023015"/>
    </source>
</evidence>
<dbReference type="InterPro" id="IPR003593">
    <property type="entry name" value="AAA+_ATPase"/>
</dbReference>
<dbReference type="PRINTS" id="PR01590">
    <property type="entry name" value="HTHFIS"/>
</dbReference>
<evidence type="ECO:0000256" key="1">
    <source>
        <dbReference type="ARBA" id="ARBA00022741"/>
    </source>
</evidence>
<dbReference type="Pfam" id="PF25601">
    <property type="entry name" value="AAA_lid_14"/>
    <property type="match status" value="1"/>
</dbReference>